<sequence>MIIDRLVRALDDRLRTAPVLRKALAKIFPDHWSFMLGEIALYAFVALVLTGVYLTLFFDASTVESTYHGRFAPLDGARVSAAYASTVRLSFDVRAGLLMRQTHHWAALVFVGAIVLHLLRIFFTGAFRKPRELNWLIGVTMLALALLNGFTGYSMPDDLVSGLGLQIIWSAVLSIPVVGSWIAFLAFGGEFPGEQIVPRMFVTHVLIVPAVLTALIGLHLAILVRQKHSQFPGPGRTENNVVGSRFWPGYTVRTLSLFAWVLAVLFGLGGLVQINPIWIYGPFAPGRATSPAQPDWYVAWGDGALRLWPPVEFRIAGHLVAAPFVPGVLLGAVTFLLLYLVPWLDRRRLRGGPSHQLLDPPREHPVRIGLGVAGLTFFTVILVTAADDIIAKLLRVPVLDVLSILRVLVFVLPVLAGPLAFLIARALRASRGQGVGSIGREHLRAAVDRHAGGDGPAELLAPELDQVVEVWPQDELTWRWRYRSGKIELTSNQSYLSRSAAEEAARTAYRGRSVTLLERSLPATRTARGRLRRAARATGRGATFAALLVAVLSRRKRPDPAPRRPDPFDDRPDPE</sequence>
<dbReference type="InterPro" id="IPR016174">
    <property type="entry name" value="Di-haem_cyt_TM"/>
</dbReference>
<evidence type="ECO:0000256" key="6">
    <source>
        <dbReference type="SAM" id="MobiDB-lite"/>
    </source>
</evidence>
<dbReference type="Pfam" id="PF13631">
    <property type="entry name" value="Cytochrom_B_N_2"/>
    <property type="match status" value="1"/>
</dbReference>
<evidence type="ECO:0000256" key="5">
    <source>
        <dbReference type="ARBA" id="ARBA00029568"/>
    </source>
</evidence>
<feature type="transmembrane region" description="Helical" evidence="7">
    <location>
        <begin position="201"/>
        <end position="224"/>
    </location>
</feature>
<gene>
    <name evidence="9" type="ORF">ACFOX0_18385</name>
</gene>
<dbReference type="EC" id="7.1.1.8" evidence="2"/>
<dbReference type="PANTHER" id="PTHR19271">
    <property type="entry name" value="CYTOCHROME B"/>
    <property type="match status" value="1"/>
</dbReference>
<feature type="transmembrane region" description="Helical" evidence="7">
    <location>
        <begin position="167"/>
        <end position="189"/>
    </location>
</feature>
<evidence type="ECO:0000256" key="4">
    <source>
        <dbReference type="ARBA" id="ARBA00029351"/>
    </source>
</evidence>
<feature type="transmembrane region" description="Helical" evidence="7">
    <location>
        <begin position="39"/>
        <end position="58"/>
    </location>
</feature>
<feature type="transmembrane region" description="Helical" evidence="7">
    <location>
        <begin position="255"/>
        <end position="280"/>
    </location>
</feature>
<keyword evidence="10" id="KW-1185">Reference proteome</keyword>
<feature type="transmembrane region" description="Helical" evidence="7">
    <location>
        <begin position="365"/>
        <end position="384"/>
    </location>
</feature>
<organism evidence="9 10">
    <name type="scientific">Micromonospora zhanjiangensis</name>
    <dbReference type="NCBI Taxonomy" id="1522057"/>
    <lineage>
        <taxon>Bacteria</taxon>
        <taxon>Bacillati</taxon>
        <taxon>Actinomycetota</taxon>
        <taxon>Actinomycetes</taxon>
        <taxon>Micromonosporales</taxon>
        <taxon>Micromonosporaceae</taxon>
        <taxon>Micromonospora</taxon>
    </lineage>
</organism>
<dbReference type="PANTHER" id="PTHR19271:SF16">
    <property type="entry name" value="CYTOCHROME B"/>
    <property type="match status" value="1"/>
</dbReference>
<reference evidence="10" key="1">
    <citation type="journal article" date="2019" name="Int. J. Syst. Evol. Microbiol.">
        <title>The Global Catalogue of Microorganisms (GCM) 10K type strain sequencing project: providing services to taxonomists for standard genome sequencing and annotation.</title>
        <authorList>
            <consortium name="The Broad Institute Genomics Platform"/>
            <consortium name="The Broad Institute Genome Sequencing Center for Infectious Disease"/>
            <person name="Wu L."/>
            <person name="Ma J."/>
        </authorList>
    </citation>
    <scope>NUCLEOTIDE SEQUENCE [LARGE SCALE GENOMIC DNA]</scope>
    <source>
        <strain evidence="10">2902at01</strain>
    </source>
</reference>
<keyword evidence="7" id="KW-0472">Membrane</keyword>
<proteinExistence type="predicted"/>
<dbReference type="InterPro" id="IPR027387">
    <property type="entry name" value="Cytb/b6-like_sf"/>
</dbReference>
<dbReference type="SUPFAM" id="SSF81342">
    <property type="entry name" value="Transmembrane di-heme cytochromes"/>
    <property type="match status" value="1"/>
</dbReference>
<accession>A0ABV8KPP7</accession>
<dbReference type="EMBL" id="JBHSBN010000012">
    <property type="protein sequence ID" value="MFC4107887.1"/>
    <property type="molecule type" value="Genomic_DNA"/>
</dbReference>
<feature type="domain" description="Cytochrome b/b6 N-terminal region profile" evidence="8">
    <location>
        <begin position="6"/>
        <end position="232"/>
    </location>
</feature>
<comment type="caution">
    <text evidence="9">The sequence shown here is derived from an EMBL/GenBank/DDBJ whole genome shotgun (WGS) entry which is preliminary data.</text>
</comment>
<dbReference type="Gene3D" id="1.20.810.10">
    <property type="entry name" value="Cytochrome Bc1 Complex, Chain C"/>
    <property type="match status" value="1"/>
</dbReference>
<dbReference type="InterPro" id="IPR005797">
    <property type="entry name" value="Cyt_b/b6_N"/>
</dbReference>
<dbReference type="PROSITE" id="PS51002">
    <property type="entry name" value="CYTB_NTER"/>
    <property type="match status" value="1"/>
</dbReference>
<protein>
    <recommendedName>
        <fullName evidence="3">Cytochrome bc1 complex cytochrome b subunit</fullName>
        <ecNumber evidence="2">7.1.1.8</ecNumber>
    </recommendedName>
    <alternativeName>
        <fullName evidence="5">Cytochrome bc1 reductase complex subunit QcrB</fullName>
    </alternativeName>
</protein>
<dbReference type="RefSeq" id="WP_377547429.1">
    <property type="nucleotide sequence ID" value="NZ_JBHSBN010000012.1"/>
</dbReference>
<comment type="cofactor">
    <cofactor evidence="1">
        <name>heme</name>
        <dbReference type="ChEBI" id="CHEBI:30413"/>
    </cofactor>
</comment>
<evidence type="ECO:0000256" key="1">
    <source>
        <dbReference type="ARBA" id="ARBA00001971"/>
    </source>
</evidence>
<feature type="transmembrane region" description="Helical" evidence="7">
    <location>
        <begin position="404"/>
        <end position="424"/>
    </location>
</feature>
<name>A0ABV8KPP7_9ACTN</name>
<feature type="region of interest" description="Disordered" evidence="6">
    <location>
        <begin position="555"/>
        <end position="575"/>
    </location>
</feature>
<feature type="transmembrane region" description="Helical" evidence="7">
    <location>
        <begin position="315"/>
        <end position="344"/>
    </location>
</feature>
<evidence type="ECO:0000256" key="3">
    <source>
        <dbReference type="ARBA" id="ARBA00016116"/>
    </source>
</evidence>
<comment type="catalytic activity">
    <reaction evidence="4">
        <text>a quinol + 2 Fe(III)-[cytochrome c](out) = a quinone + 2 Fe(II)-[cytochrome c](out) + 2 H(+)(out)</text>
        <dbReference type="Rhea" id="RHEA:11484"/>
        <dbReference type="Rhea" id="RHEA-COMP:10350"/>
        <dbReference type="Rhea" id="RHEA-COMP:14399"/>
        <dbReference type="ChEBI" id="CHEBI:15378"/>
        <dbReference type="ChEBI" id="CHEBI:24646"/>
        <dbReference type="ChEBI" id="CHEBI:29033"/>
        <dbReference type="ChEBI" id="CHEBI:29034"/>
        <dbReference type="ChEBI" id="CHEBI:132124"/>
        <dbReference type="EC" id="7.1.1.8"/>
    </reaction>
</comment>
<keyword evidence="7" id="KW-1133">Transmembrane helix</keyword>
<evidence type="ECO:0000313" key="9">
    <source>
        <dbReference type="EMBL" id="MFC4107887.1"/>
    </source>
</evidence>
<evidence type="ECO:0000256" key="2">
    <source>
        <dbReference type="ARBA" id="ARBA00012951"/>
    </source>
</evidence>
<keyword evidence="7" id="KW-0812">Transmembrane</keyword>
<evidence type="ECO:0000313" key="10">
    <source>
        <dbReference type="Proteomes" id="UP001595868"/>
    </source>
</evidence>
<feature type="transmembrane region" description="Helical" evidence="7">
    <location>
        <begin position="104"/>
        <end position="123"/>
    </location>
</feature>
<feature type="transmembrane region" description="Helical" evidence="7">
    <location>
        <begin position="135"/>
        <end position="155"/>
    </location>
</feature>
<dbReference type="Proteomes" id="UP001595868">
    <property type="component" value="Unassembled WGS sequence"/>
</dbReference>
<feature type="compositionally biased region" description="Basic and acidic residues" evidence="6">
    <location>
        <begin position="558"/>
        <end position="575"/>
    </location>
</feature>
<evidence type="ECO:0000259" key="8">
    <source>
        <dbReference type="PROSITE" id="PS51002"/>
    </source>
</evidence>
<evidence type="ECO:0000256" key="7">
    <source>
        <dbReference type="SAM" id="Phobius"/>
    </source>
</evidence>